<evidence type="ECO:0000313" key="3">
    <source>
        <dbReference type="Proteomes" id="UP001552299"/>
    </source>
</evidence>
<evidence type="ECO:0000313" key="2">
    <source>
        <dbReference type="EMBL" id="KAL0905619.1"/>
    </source>
</evidence>
<keyword evidence="1" id="KW-0472">Membrane</keyword>
<reference evidence="2 3" key="1">
    <citation type="journal article" date="2024" name="Plant Biotechnol. J.">
        <title>Dendrobium thyrsiflorum genome and its molecular insights into genes involved in important horticultural traits.</title>
        <authorList>
            <person name="Chen B."/>
            <person name="Wang J.Y."/>
            <person name="Zheng P.J."/>
            <person name="Li K.L."/>
            <person name="Liang Y.M."/>
            <person name="Chen X.F."/>
            <person name="Zhang C."/>
            <person name="Zhao X."/>
            <person name="He X."/>
            <person name="Zhang G.Q."/>
            <person name="Liu Z.J."/>
            <person name="Xu Q."/>
        </authorList>
    </citation>
    <scope>NUCLEOTIDE SEQUENCE [LARGE SCALE GENOMIC DNA]</scope>
    <source>
        <strain evidence="2">GZMU011</strain>
    </source>
</reference>
<gene>
    <name evidence="2" type="ORF">M5K25_024052</name>
</gene>
<proteinExistence type="predicted"/>
<keyword evidence="1" id="KW-1133">Transmembrane helix</keyword>
<feature type="transmembrane region" description="Helical" evidence="1">
    <location>
        <begin position="163"/>
        <end position="183"/>
    </location>
</feature>
<organism evidence="2 3">
    <name type="scientific">Dendrobium thyrsiflorum</name>
    <name type="common">Pinecone-like raceme dendrobium</name>
    <name type="synonym">Orchid</name>
    <dbReference type="NCBI Taxonomy" id="117978"/>
    <lineage>
        <taxon>Eukaryota</taxon>
        <taxon>Viridiplantae</taxon>
        <taxon>Streptophyta</taxon>
        <taxon>Embryophyta</taxon>
        <taxon>Tracheophyta</taxon>
        <taxon>Spermatophyta</taxon>
        <taxon>Magnoliopsida</taxon>
        <taxon>Liliopsida</taxon>
        <taxon>Asparagales</taxon>
        <taxon>Orchidaceae</taxon>
        <taxon>Epidendroideae</taxon>
        <taxon>Malaxideae</taxon>
        <taxon>Dendrobiinae</taxon>
        <taxon>Dendrobium</taxon>
    </lineage>
</organism>
<dbReference type="EMBL" id="JANQDX010000018">
    <property type="protein sequence ID" value="KAL0905619.1"/>
    <property type="molecule type" value="Genomic_DNA"/>
</dbReference>
<dbReference type="AlphaFoldDB" id="A0ABD0U1B0"/>
<feature type="transmembrane region" description="Helical" evidence="1">
    <location>
        <begin position="124"/>
        <end position="143"/>
    </location>
</feature>
<evidence type="ECO:0000256" key="1">
    <source>
        <dbReference type="SAM" id="Phobius"/>
    </source>
</evidence>
<protein>
    <submittedName>
        <fullName evidence="2">Uncharacterized protein</fullName>
    </submittedName>
</protein>
<dbReference type="Proteomes" id="UP001552299">
    <property type="component" value="Unassembled WGS sequence"/>
</dbReference>
<name>A0ABD0U1B0_DENTH</name>
<comment type="caution">
    <text evidence="2">The sequence shown here is derived from an EMBL/GenBank/DDBJ whole genome shotgun (WGS) entry which is preliminary data.</text>
</comment>
<keyword evidence="3" id="KW-1185">Reference proteome</keyword>
<sequence length="231" mass="26089">MLSGKSNACLPEEIYFKNILLSSYSRRPRVCFSSSAIVRSGSTTPASREFLSREGGVWNDSLKVIFAFCSFSFDDIPDRKSRQLAVLLLEVRTTMGGSLLVAKVLVSKSFKDFIKIAADINLRIFYVLVWWEGSTSNAAILMSTVRRPNELKMAFSEQPLSFFQFWGLVLTLFTLADHVLALFSTKGHNARSLAPSPHFETLTPQPSLLCPFHCFLLFWWQLLEISKLGVF</sequence>
<accession>A0ABD0U1B0</accession>
<keyword evidence="1" id="KW-0812">Transmembrane</keyword>